<keyword evidence="3" id="KW-1185">Reference proteome</keyword>
<feature type="chain" id="PRO_5026864321" description="DUF4468 domain-containing protein" evidence="1">
    <location>
        <begin position="21"/>
        <end position="181"/>
    </location>
</feature>
<organism evidence="2 3">
    <name type="scientific">Sodaliphilus pleomorphus</name>
    <dbReference type="NCBI Taxonomy" id="2606626"/>
    <lineage>
        <taxon>Bacteria</taxon>
        <taxon>Pseudomonadati</taxon>
        <taxon>Bacteroidota</taxon>
        <taxon>Bacteroidia</taxon>
        <taxon>Bacteroidales</taxon>
        <taxon>Muribaculaceae</taxon>
        <taxon>Sodaliphilus</taxon>
    </lineage>
</organism>
<dbReference type="AlphaFoldDB" id="A0A6L5XGL9"/>
<reference evidence="2 3" key="1">
    <citation type="submission" date="2019-08" db="EMBL/GenBank/DDBJ databases">
        <title>In-depth cultivation of the pig gut microbiome towards novel bacterial diversity and tailored functional studies.</title>
        <authorList>
            <person name="Wylensek D."/>
            <person name="Hitch T.C.A."/>
            <person name="Clavel T."/>
        </authorList>
    </citation>
    <scope>NUCLEOTIDE SEQUENCE [LARGE SCALE GENOMIC DNA]</scope>
    <source>
        <strain evidence="2 3">Oil-RF-744-WCA-WT-10</strain>
    </source>
</reference>
<accession>A0A6L5XGL9</accession>
<gene>
    <name evidence="2" type="ORF">FYJ29_13050</name>
</gene>
<dbReference type="Proteomes" id="UP000483362">
    <property type="component" value="Unassembled WGS sequence"/>
</dbReference>
<dbReference type="RefSeq" id="WP_154328099.1">
    <property type="nucleotide sequence ID" value="NZ_CP045696.1"/>
</dbReference>
<dbReference type="EMBL" id="VULT01000029">
    <property type="protein sequence ID" value="MSS18675.1"/>
    <property type="molecule type" value="Genomic_DNA"/>
</dbReference>
<name>A0A6L5XGL9_9BACT</name>
<evidence type="ECO:0008006" key="4">
    <source>
        <dbReference type="Google" id="ProtNLM"/>
    </source>
</evidence>
<protein>
    <recommendedName>
        <fullName evidence="4">DUF4468 domain-containing protein</fullName>
    </recommendedName>
</protein>
<comment type="caution">
    <text evidence="2">The sequence shown here is derived from an EMBL/GenBank/DDBJ whole genome shotgun (WGS) entry which is preliminary data.</text>
</comment>
<evidence type="ECO:0000313" key="3">
    <source>
        <dbReference type="Proteomes" id="UP000483362"/>
    </source>
</evidence>
<sequence>MCRFLVNILLVLCFALPSWAEDVPLRIDSTFCYDGVPKEDLAEVVKTWLHSRRDMAWAFTETHAEDDRIVFTGPKDSFKDYVRIKHLFLAAASDNMYYSFQIAVRDGVVRVWFTDFSYQNANHPQFVLCVDKPKMSAVSKPVYSRAMKFALKRYPERISSLHAALDEAFKEPEPLWPIFNR</sequence>
<evidence type="ECO:0000313" key="2">
    <source>
        <dbReference type="EMBL" id="MSS18675.1"/>
    </source>
</evidence>
<feature type="signal peptide" evidence="1">
    <location>
        <begin position="1"/>
        <end position="20"/>
    </location>
</feature>
<keyword evidence="1" id="KW-0732">Signal</keyword>
<evidence type="ECO:0000256" key="1">
    <source>
        <dbReference type="SAM" id="SignalP"/>
    </source>
</evidence>
<proteinExistence type="predicted"/>